<dbReference type="Proteomes" id="UP001140949">
    <property type="component" value="Unassembled WGS sequence"/>
</dbReference>
<dbReference type="AlphaFoldDB" id="A0AAX6EP70"/>
<dbReference type="EMBL" id="JANAVB010035219">
    <property type="protein sequence ID" value="KAJ6805864.1"/>
    <property type="molecule type" value="Genomic_DNA"/>
</dbReference>
<gene>
    <name evidence="2" type="ORF">M6B38_178250</name>
</gene>
<name>A0AAX6EP70_IRIPA</name>
<protein>
    <recommendedName>
        <fullName evidence="1">DUF7912 domain-containing protein</fullName>
    </recommendedName>
</protein>
<accession>A0AAX6EP70</accession>
<dbReference type="PANTHER" id="PTHR34544">
    <property type="entry name" value="OSJNBA0006B20.18 PROTEIN"/>
    <property type="match status" value="1"/>
</dbReference>
<organism evidence="2 3">
    <name type="scientific">Iris pallida</name>
    <name type="common">Sweet iris</name>
    <dbReference type="NCBI Taxonomy" id="29817"/>
    <lineage>
        <taxon>Eukaryota</taxon>
        <taxon>Viridiplantae</taxon>
        <taxon>Streptophyta</taxon>
        <taxon>Embryophyta</taxon>
        <taxon>Tracheophyta</taxon>
        <taxon>Spermatophyta</taxon>
        <taxon>Magnoliopsida</taxon>
        <taxon>Liliopsida</taxon>
        <taxon>Asparagales</taxon>
        <taxon>Iridaceae</taxon>
        <taxon>Iridoideae</taxon>
        <taxon>Irideae</taxon>
        <taxon>Iris</taxon>
    </lineage>
</organism>
<proteinExistence type="predicted"/>
<dbReference type="Pfam" id="PF25498">
    <property type="entry name" value="DUF7912"/>
    <property type="match status" value="1"/>
</dbReference>
<dbReference type="InterPro" id="IPR057234">
    <property type="entry name" value="DUF7912"/>
</dbReference>
<evidence type="ECO:0000259" key="1">
    <source>
        <dbReference type="Pfam" id="PF25498"/>
    </source>
</evidence>
<keyword evidence="3" id="KW-1185">Reference proteome</keyword>
<comment type="caution">
    <text evidence="2">The sequence shown here is derived from an EMBL/GenBank/DDBJ whole genome shotgun (WGS) entry which is preliminary data.</text>
</comment>
<reference evidence="2" key="1">
    <citation type="journal article" date="2023" name="GigaByte">
        <title>Genome assembly of the bearded iris, Iris pallida Lam.</title>
        <authorList>
            <person name="Bruccoleri R.E."/>
            <person name="Oakeley E.J."/>
            <person name="Faust A.M.E."/>
            <person name="Altorfer M."/>
            <person name="Dessus-Babus S."/>
            <person name="Burckhardt D."/>
            <person name="Oertli M."/>
            <person name="Naumann U."/>
            <person name="Petersen F."/>
            <person name="Wong J."/>
        </authorList>
    </citation>
    <scope>NUCLEOTIDE SEQUENCE</scope>
    <source>
        <strain evidence="2">GSM-AAB239-AS_SAM_17_03QT</strain>
    </source>
</reference>
<sequence>MAISGGERIVLRRGFVLPFLKPTFPPQPNALYFPKCPSSSSLYSRNAPLIVTHAKKKNKKSSPGQPVLKQTTIEEEEEEVEAAEEFEEIEEDYDEQIEAEAGAGAGAEEYIEDSGDEFLLDDDEDFEDDFEVDEANLYVGDGGGGGGISLAGTWWDKEALTMAEEVLMSFDGDLKIYAFKTSANSKISMRIEKLSSKYGSPSMKDIEIFSSAYRLRLDEAVLAEKIPENISLEVSSPGVERVVRIPDELERFKEKPMYVRYVIDGAAEASNQESDGVFRLVSFDLETCHCTWAIADVKVNRNQAGKGRPLNKKQREWRLETPFDSLRLVRLHSDC</sequence>
<evidence type="ECO:0000313" key="3">
    <source>
        <dbReference type="Proteomes" id="UP001140949"/>
    </source>
</evidence>
<dbReference type="PANTHER" id="PTHR34544:SF1">
    <property type="entry name" value="OS04G0438300 PROTEIN"/>
    <property type="match status" value="1"/>
</dbReference>
<feature type="domain" description="DUF7912" evidence="1">
    <location>
        <begin position="242"/>
        <end position="332"/>
    </location>
</feature>
<reference evidence="2" key="2">
    <citation type="submission" date="2023-04" db="EMBL/GenBank/DDBJ databases">
        <authorList>
            <person name="Bruccoleri R.E."/>
            <person name="Oakeley E.J."/>
            <person name="Faust A.-M."/>
            <person name="Dessus-Babus S."/>
            <person name="Altorfer M."/>
            <person name="Burckhardt D."/>
            <person name="Oertli M."/>
            <person name="Naumann U."/>
            <person name="Petersen F."/>
            <person name="Wong J."/>
        </authorList>
    </citation>
    <scope>NUCLEOTIDE SEQUENCE</scope>
    <source>
        <strain evidence="2">GSM-AAB239-AS_SAM_17_03QT</strain>
        <tissue evidence="2">Leaf</tissue>
    </source>
</reference>
<evidence type="ECO:0000313" key="2">
    <source>
        <dbReference type="EMBL" id="KAJ6805864.1"/>
    </source>
</evidence>